<evidence type="ECO:0000256" key="9">
    <source>
        <dbReference type="ARBA" id="ARBA00023136"/>
    </source>
</evidence>
<comment type="function">
    <text evidence="10">May be a proton symporter involved in the uptake of osmolytes such as proline and glycine betaine.</text>
</comment>
<keyword evidence="8 13" id="KW-1133">Transmembrane helix</keyword>
<dbReference type="PROSITE" id="PS50850">
    <property type="entry name" value="MFS"/>
    <property type="match status" value="1"/>
</dbReference>
<dbReference type="Proteomes" id="UP000549695">
    <property type="component" value="Unassembled WGS sequence"/>
</dbReference>
<evidence type="ECO:0000256" key="7">
    <source>
        <dbReference type="ARBA" id="ARBA00022847"/>
    </source>
</evidence>
<evidence type="ECO:0000256" key="5">
    <source>
        <dbReference type="ARBA" id="ARBA00022519"/>
    </source>
</evidence>
<feature type="transmembrane region" description="Helical" evidence="13">
    <location>
        <begin position="415"/>
        <end position="435"/>
    </location>
</feature>
<dbReference type="InterPro" id="IPR011701">
    <property type="entry name" value="MFS"/>
</dbReference>
<comment type="similarity">
    <text evidence="2">Belongs to the major facilitator superfamily. Metabolite:H+ Symporter (MHS) family (TC 2.A.1.6) family.</text>
</comment>
<dbReference type="InterPro" id="IPR005829">
    <property type="entry name" value="Sugar_transporter_CS"/>
</dbReference>
<feature type="domain" description="Major facilitator superfamily (MFS) profile" evidence="14">
    <location>
        <begin position="30"/>
        <end position="440"/>
    </location>
</feature>
<gene>
    <name evidence="16" type="ORF">ATL51_4650</name>
    <name evidence="15" type="ORF">HDA37_001816</name>
</gene>
<evidence type="ECO:0000313" key="15">
    <source>
        <dbReference type="EMBL" id="NYG01531.1"/>
    </source>
</evidence>
<dbReference type="FunFam" id="1.20.1250.20:FF:000001">
    <property type="entry name" value="Dicarboxylate MFS transporter"/>
    <property type="match status" value="1"/>
</dbReference>
<feature type="transmembrane region" description="Helical" evidence="13">
    <location>
        <begin position="293"/>
        <end position="314"/>
    </location>
</feature>
<proteinExistence type="inferred from homology"/>
<evidence type="ECO:0000256" key="8">
    <source>
        <dbReference type="ARBA" id="ARBA00022989"/>
    </source>
</evidence>
<dbReference type="Proteomes" id="UP000232453">
    <property type="component" value="Unassembled WGS sequence"/>
</dbReference>
<dbReference type="InterPro" id="IPR020846">
    <property type="entry name" value="MFS_dom"/>
</dbReference>
<keyword evidence="4" id="KW-1003">Cell membrane</keyword>
<keyword evidence="6 13" id="KW-0812">Transmembrane</keyword>
<feature type="transmembrane region" description="Helical" evidence="13">
    <location>
        <begin position="323"/>
        <end position="342"/>
    </location>
</feature>
<comment type="subcellular location">
    <subcellularLocation>
        <location evidence="1">Cell inner membrane</location>
        <topology evidence="1">Multi-pass membrane protein</topology>
    </subcellularLocation>
</comment>
<dbReference type="InterPro" id="IPR036259">
    <property type="entry name" value="MFS_trans_sf"/>
</dbReference>
<reference evidence="15 18" key="1">
    <citation type="submission" date="2020-07" db="EMBL/GenBank/DDBJ databases">
        <title>Sequencing the genomes of 1000 actinobacteria strains.</title>
        <authorList>
            <person name="Klenk H.-P."/>
        </authorList>
    </citation>
    <scope>NUCLEOTIDE SEQUENCE [LARGE SCALE GENOMIC DNA]</scope>
    <source>
        <strain evidence="16 17">DSM 44104</strain>
        <strain evidence="15 18">DSM 44749</strain>
    </source>
</reference>
<name>A0A852W224_PSEA5</name>
<dbReference type="SUPFAM" id="SSF103473">
    <property type="entry name" value="MFS general substrate transporter"/>
    <property type="match status" value="1"/>
</dbReference>
<evidence type="ECO:0000313" key="16">
    <source>
        <dbReference type="EMBL" id="PKB32906.1"/>
    </source>
</evidence>
<evidence type="ECO:0000256" key="4">
    <source>
        <dbReference type="ARBA" id="ARBA00022475"/>
    </source>
</evidence>
<dbReference type="AlphaFoldDB" id="A0A852W224"/>
<feature type="transmembrane region" description="Helical" evidence="13">
    <location>
        <begin position="387"/>
        <end position="409"/>
    </location>
</feature>
<dbReference type="PROSITE" id="PS00216">
    <property type="entry name" value="SUGAR_TRANSPORT_1"/>
    <property type="match status" value="1"/>
</dbReference>
<keyword evidence="7" id="KW-0769">Symport</keyword>
<accession>A0AA44USY0</accession>
<evidence type="ECO:0000256" key="12">
    <source>
        <dbReference type="SAM" id="MobiDB-lite"/>
    </source>
</evidence>
<keyword evidence="5" id="KW-0997">Cell inner membrane</keyword>
<evidence type="ECO:0000256" key="3">
    <source>
        <dbReference type="ARBA" id="ARBA00022448"/>
    </source>
</evidence>
<dbReference type="NCBIfam" id="TIGR00883">
    <property type="entry name" value="2A0106"/>
    <property type="match status" value="1"/>
</dbReference>
<protein>
    <recommendedName>
        <fullName evidence="11">Putative proline/betaine transporter</fullName>
    </recommendedName>
</protein>
<dbReference type="CDD" id="cd17369">
    <property type="entry name" value="MFS_ShiA_like"/>
    <property type="match status" value="1"/>
</dbReference>
<organism evidence="15 18">
    <name type="scientific">Pseudonocardia alni</name>
    <name type="common">Amycolata alni</name>
    <dbReference type="NCBI Taxonomy" id="33907"/>
    <lineage>
        <taxon>Bacteria</taxon>
        <taxon>Bacillati</taxon>
        <taxon>Actinomycetota</taxon>
        <taxon>Actinomycetes</taxon>
        <taxon>Pseudonocardiales</taxon>
        <taxon>Pseudonocardiaceae</taxon>
        <taxon>Pseudonocardia</taxon>
    </lineage>
</organism>
<sequence length="451" mass="46951">MTEPDASTGPGATRGPDAETAAPTMSAQRIAVASFIGTAIEFYDFYIYGTAAALVFGTLFFPDLDPLVGTLAAFATFGVGFVARPVGAVAFGHFGDRVGRKATLVVSLLTMGVGTVAIGLLPTYSTIGIAAPVLLVLCRFLQGFGLGGEWGGAVLMATEHAPEGRRGLYSSFPQVGPAVGFIIASGAFLALSAALTDAQFAAWGWRVPFLASAVLVVVGLYIRLRIAETPVFEKAMREQEREKAPVAEVVRRQPRSLLLATGGMIITHTIFYTVTTFSLSYGTSELGLSRTTLLVAAMVAAAVMGVATPVLAVLSDRVGRRRVCLWACILAVLWAFPLFWLLGTGDGVLIAVGFSVAMIAFAGVFAPMGAFLPELFATRYRYTGASIGYNASSIVGGGITPLLATSLVAATGASWPVSLLIAGLAAVSGLCVWGLHETRTADLTDAGAFTR</sequence>
<feature type="transmembrane region" description="Helical" evidence="13">
    <location>
        <begin position="207"/>
        <end position="224"/>
    </location>
</feature>
<feature type="transmembrane region" description="Helical" evidence="13">
    <location>
        <begin position="175"/>
        <end position="195"/>
    </location>
</feature>
<evidence type="ECO:0000256" key="13">
    <source>
        <dbReference type="SAM" id="Phobius"/>
    </source>
</evidence>
<accession>A0A852W224</accession>
<dbReference type="EMBL" id="PHUJ01000003">
    <property type="protein sequence ID" value="PKB32906.1"/>
    <property type="molecule type" value="Genomic_DNA"/>
</dbReference>
<evidence type="ECO:0000313" key="17">
    <source>
        <dbReference type="Proteomes" id="UP000232453"/>
    </source>
</evidence>
<feature type="transmembrane region" description="Helical" evidence="13">
    <location>
        <begin position="67"/>
        <end position="91"/>
    </location>
</feature>
<dbReference type="GO" id="GO:0005886">
    <property type="term" value="C:plasma membrane"/>
    <property type="evidence" value="ECO:0007669"/>
    <property type="project" value="UniProtKB-SubCell"/>
</dbReference>
<feature type="transmembrane region" description="Helical" evidence="13">
    <location>
        <begin position="127"/>
        <end position="146"/>
    </location>
</feature>
<dbReference type="PANTHER" id="PTHR43045:SF2">
    <property type="entry name" value="INNER MEMBRANE METABOLITE TRANSPORT PROTEIN YHJE"/>
    <property type="match status" value="1"/>
</dbReference>
<dbReference type="PANTHER" id="PTHR43045">
    <property type="entry name" value="SHIKIMATE TRANSPORTER"/>
    <property type="match status" value="1"/>
</dbReference>
<feature type="transmembrane region" description="Helical" evidence="13">
    <location>
        <begin position="257"/>
        <end position="281"/>
    </location>
</feature>
<evidence type="ECO:0000256" key="6">
    <source>
        <dbReference type="ARBA" id="ARBA00022692"/>
    </source>
</evidence>
<evidence type="ECO:0000256" key="10">
    <source>
        <dbReference type="ARBA" id="ARBA00037295"/>
    </source>
</evidence>
<dbReference type="Pfam" id="PF07690">
    <property type="entry name" value="MFS_1"/>
    <property type="match status" value="1"/>
</dbReference>
<evidence type="ECO:0000259" key="14">
    <source>
        <dbReference type="PROSITE" id="PS50850"/>
    </source>
</evidence>
<evidence type="ECO:0000256" key="11">
    <source>
        <dbReference type="ARBA" id="ARBA00039918"/>
    </source>
</evidence>
<dbReference type="EMBL" id="JACCCZ010000001">
    <property type="protein sequence ID" value="NYG01531.1"/>
    <property type="molecule type" value="Genomic_DNA"/>
</dbReference>
<keyword evidence="9 13" id="KW-0472">Membrane</keyword>
<evidence type="ECO:0000313" key="18">
    <source>
        <dbReference type="Proteomes" id="UP000549695"/>
    </source>
</evidence>
<dbReference type="Gene3D" id="1.20.1250.20">
    <property type="entry name" value="MFS general substrate transporter like domains"/>
    <property type="match status" value="2"/>
</dbReference>
<keyword evidence="3" id="KW-0813">Transport</keyword>
<feature type="transmembrane region" description="Helical" evidence="13">
    <location>
        <begin position="103"/>
        <end position="121"/>
    </location>
</feature>
<feature type="transmembrane region" description="Helical" evidence="13">
    <location>
        <begin position="348"/>
        <end position="366"/>
    </location>
</feature>
<keyword evidence="18" id="KW-1185">Reference proteome</keyword>
<evidence type="ECO:0000256" key="2">
    <source>
        <dbReference type="ARBA" id="ARBA00008240"/>
    </source>
</evidence>
<comment type="caution">
    <text evidence="15">The sequence shown here is derived from an EMBL/GenBank/DDBJ whole genome shotgun (WGS) entry which is preliminary data.</text>
</comment>
<feature type="region of interest" description="Disordered" evidence="12">
    <location>
        <begin position="1"/>
        <end position="22"/>
    </location>
</feature>
<dbReference type="GO" id="GO:0015293">
    <property type="term" value="F:symporter activity"/>
    <property type="evidence" value="ECO:0007669"/>
    <property type="project" value="UniProtKB-KW"/>
</dbReference>
<evidence type="ECO:0000256" key="1">
    <source>
        <dbReference type="ARBA" id="ARBA00004429"/>
    </source>
</evidence>
<dbReference type="InterPro" id="IPR004736">
    <property type="entry name" value="MHS_symport"/>
</dbReference>